<evidence type="ECO:0000313" key="1">
    <source>
        <dbReference type="EMBL" id="MFB9522323.1"/>
    </source>
</evidence>
<proteinExistence type="predicted"/>
<evidence type="ECO:0000313" key="2">
    <source>
        <dbReference type="Proteomes" id="UP001589718"/>
    </source>
</evidence>
<reference evidence="1 2" key="1">
    <citation type="submission" date="2024-09" db="EMBL/GenBank/DDBJ databases">
        <authorList>
            <person name="Sun Q."/>
            <person name="Mori K."/>
        </authorList>
    </citation>
    <scope>NUCLEOTIDE SEQUENCE [LARGE SCALE GENOMIC DNA]</scope>
    <source>
        <strain evidence="1 2">JCM 4362</strain>
    </source>
</reference>
<protein>
    <recommendedName>
        <fullName evidence="3">Transposase (putative) YhgA-like domain-containing protein</fullName>
    </recommendedName>
</protein>
<dbReference type="PANTHER" id="PTHR34613:SF1">
    <property type="entry name" value="SLL6017 PROTEIN"/>
    <property type="match status" value="1"/>
</dbReference>
<dbReference type="PANTHER" id="PTHR34613">
    <property type="entry name" value="SLL0800 PROTEIN"/>
    <property type="match status" value="1"/>
</dbReference>
<gene>
    <name evidence="1" type="ORF">ACFFTU_20465</name>
</gene>
<dbReference type="Proteomes" id="UP001589718">
    <property type="component" value="Unassembled WGS sequence"/>
</dbReference>
<organism evidence="1 2">
    <name type="scientific">Streptomyces cremeus</name>
    <dbReference type="NCBI Taxonomy" id="66881"/>
    <lineage>
        <taxon>Bacteria</taxon>
        <taxon>Bacillati</taxon>
        <taxon>Actinomycetota</taxon>
        <taxon>Actinomycetes</taxon>
        <taxon>Kitasatosporales</taxon>
        <taxon>Streptomycetaceae</taxon>
        <taxon>Streptomyces</taxon>
    </lineage>
</organism>
<dbReference type="RefSeq" id="WP_345229033.1">
    <property type="nucleotide sequence ID" value="NZ_BAAAXE010000015.1"/>
</dbReference>
<comment type="caution">
    <text evidence="1">The sequence shown here is derived from an EMBL/GenBank/DDBJ whole genome shotgun (WGS) entry which is preliminary data.</text>
</comment>
<sequence length="311" mass="34113">MVSSSHEAMHRLFQHDGRVFTRTARALGHPFADAVDVSLMPTDCTTPDALERRVDSLLRFDTQGPEGTFLLAVEAQSAKDPDKPGSWAYYVAFLQEKYRLPVLPVVICNDRRTAAWASRPVDFGVPQWPALTLRPLVLGPHNVPVVTDPDVARDDIPLATLSAITHSKDPDAGAILKTLAAALKTVDEDDAIIFVEFTERGLGKTPAAEIWRKIMAADLSFFRSETAQKLRAEGRTEGRTEGRAKDVLLLLSRRDIEVTDALRERVMACTDFDVLEGLFVRAITATSAEELFDEAAPDAAVRAEGTSGSQE</sequence>
<evidence type="ECO:0008006" key="3">
    <source>
        <dbReference type="Google" id="ProtNLM"/>
    </source>
</evidence>
<dbReference type="EMBL" id="JBHMCR010000009">
    <property type="protein sequence ID" value="MFB9522323.1"/>
    <property type="molecule type" value="Genomic_DNA"/>
</dbReference>
<name>A0ABV5PHT4_STRCM</name>
<accession>A0ABV5PHT4</accession>
<keyword evidence="2" id="KW-1185">Reference proteome</keyword>